<sequence length="56" mass="6515">MQGTPLFPSHKALLIWTTGVYFFENFLSLFPFFFSLTLPCEPSSSICRSREKYCEV</sequence>
<proteinExistence type="predicted"/>
<dbReference type="EMBL" id="MJBS01000149">
    <property type="protein sequence ID" value="OHE92400.1"/>
    <property type="molecule type" value="Genomic_DNA"/>
</dbReference>
<protein>
    <submittedName>
        <fullName evidence="2">Uncharacterized protein</fullName>
    </submittedName>
</protein>
<evidence type="ECO:0000256" key="1">
    <source>
        <dbReference type="SAM" id="Phobius"/>
    </source>
</evidence>
<gene>
    <name evidence="2" type="ORF">CORC01_12327</name>
</gene>
<keyword evidence="1" id="KW-0472">Membrane</keyword>
<dbReference type="GeneID" id="34565458"/>
<keyword evidence="1" id="KW-1133">Transmembrane helix</keyword>
<dbReference type="RefSeq" id="XP_022469569.1">
    <property type="nucleotide sequence ID" value="XM_022623948.1"/>
</dbReference>
<evidence type="ECO:0000313" key="3">
    <source>
        <dbReference type="Proteomes" id="UP000176998"/>
    </source>
</evidence>
<comment type="caution">
    <text evidence="2">The sequence shown here is derived from an EMBL/GenBank/DDBJ whole genome shotgun (WGS) entry which is preliminary data.</text>
</comment>
<evidence type="ECO:0000313" key="2">
    <source>
        <dbReference type="EMBL" id="OHE92400.1"/>
    </source>
</evidence>
<keyword evidence="1" id="KW-0812">Transmembrane</keyword>
<dbReference type="AlphaFoldDB" id="A0A1G4ATA4"/>
<accession>A0A1G4ATA4</accession>
<feature type="transmembrane region" description="Helical" evidence="1">
    <location>
        <begin position="12"/>
        <end position="34"/>
    </location>
</feature>
<name>A0A1G4ATA4_9PEZI</name>
<reference evidence="2 3" key="1">
    <citation type="submission" date="2016-09" db="EMBL/GenBank/DDBJ databases">
        <authorList>
            <person name="Capua I."/>
            <person name="De Benedictis P."/>
            <person name="Joannis T."/>
            <person name="Lombin L.H."/>
            <person name="Cattoli G."/>
        </authorList>
    </citation>
    <scope>NUCLEOTIDE SEQUENCE [LARGE SCALE GENOMIC DNA]</scope>
    <source>
        <strain evidence="2 3">IMI 309357</strain>
    </source>
</reference>
<dbReference type="Proteomes" id="UP000176998">
    <property type="component" value="Unassembled WGS sequence"/>
</dbReference>
<keyword evidence="3" id="KW-1185">Reference proteome</keyword>
<organism evidence="2 3">
    <name type="scientific">Colletotrichum orchidophilum</name>
    <dbReference type="NCBI Taxonomy" id="1209926"/>
    <lineage>
        <taxon>Eukaryota</taxon>
        <taxon>Fungi</taxon>
        <taxon>Dikarya</taxon>
        <taxon>Ascomycota</taxon>
        <taxon>Pezizomycotina</taxon>
        <taxon>Sordariomycetes</taxon>
        <taxon>Hypocreomycetidae</taxon>
        <taxon>Glomerellales</taxon>
        <taxon>Glomerellaceae</taxon>
        <taxon>Colletotrichum</taxon>
    </lineage>
</organism>